<sequence length="170" mass="18016">MNVITSIGAGIVAGALGTAAMDVLWYRRYRRQGGRERFPSWESAAGVTTWDTASAPGQVARKVAELVTGDTPPDAWARPATNAVHWATGIGWGITHGVARSASSHPGALAAALGPAAWLTSYAILPVLKVYRPIWKYDARTLGEDFTAHLVFGLAAAAAHEILIRAGRRS</sequence>
<keyword evidence="1" id="KW-0472">Membrane</keyword>
<keyword evidence="1" id="KW-0812">Transmembrane</keyword>
<evidence type="ECO:0000313" key="3">
    <source>
        <dbReference type="Proteomes" id="UP000832097"/>
    </source>
</evidence>
<dbReference type="RefSeq" id="WP_243557233.1">
    <property type="nucleotide sequence ID" value="NZ_CP094528.1"/>
</dbReference>
<reference evidence="2 3" key="1">
    <citation type="submission" date="2022-03" db="EMBL/GenBank/DDBJ databases">
        <title>Mucilaginibacter sp. isolated from the gut of Protaetia brevitarsis seulensis larvae.</title>
        <authorList>
            <person name="Won M."/>
            <person name="Kim S.-J."/>
            <person name="Kwon S.-W."/>
        </authorList>
    </citation>
    <scope>NUCLEOTIDE SEQUENCE [LARGE SCALE GENOMIC DNA]</scope>
    <source>
        <strain evidence="2 3">CFWR-12</strain>
    </source>
</reference>
<keyword evidence="1" id="KW-1133">Transmembrane helix</keyword>
<protein>
    <recommendedName>
        <fullName evidence="4">DUF1440 domain-containing protein</fullName>
    </recommendedName>
</protein>
<dbReference type="EMBL" id="CP094528">
    <property type="protein sequence ID" value="UOE44997.1"/>
    <property type="molecule type" value="Genomic_DNA"/>
</dbReference>
<name>A0ABY4C0J5_9MICO</name>
<dbReference type="Proteomes" id="UP000832097">
    <property type="component" value="Chromosome"/>
</dbReference>
<keyword evidence="3" id="KW-1185">Reference proteome</keyword>
<evidence type="ECO:0000256" key="1">
    <source>
        <dbReference type="SAM" id="Phobius"/>
    </source>
</evidence>
<feature type="transmembrane region" description="Helical" evidence="1">
    <location>
        <begin position="6"/>
        <end position="26"/>
    </location>
</feature>
<feature type="transmembrane region" description="Helical" evidence="1">
    <location>
        <begin position="108"/>
        <end position="126"/>
    </location>
</feature>
<proteinExistence type="predicted"/>
<feature type="transmembrane region" description="Helical" evidence="1">
    <location>
        <begin position="146"/>
        <end position="164"/>
    </location>
</feature>
<organism evidence="2 3">
    <name type="scientific">Agromyces larvae</name>
    <dbReference type="NCBI Taxonomy" id="2929802"/>
    <lineage>
        <taxon>Bacteria</taxon>
        <taxon>Bacillati</taxon>
        <taxon>Actinomycetota</taxon>
        <taxon>Actinomycetes</taxon>
        <taxon>Micrococcales</taxon>
        <taxon>Microbacteriaceae</taxon>
        <taxon>Agromyces</taxon>
    </lineage>
</organism>
<evidence type="ECO:0000313" key="2">
    <source>
        <dbReference type="EMBL" id="UOE44997.1"/>
    </source>
</evidence>
<evidence type="ECO:0008006" key="4">
    <source>
        <dbReference type="Google" id="ProtNLM"/>
    </source>
</evidence>
<accession>A0ABY4C0J5</accession>
<gene>
    <name evidence="2" type="ORF">MTO99_04240</name>
</gene>